<name>A0A977PWA5_9CYAN</name>
<keyword evidence="1" id="KW-0175">Coiled coil</keyword>
<dbReference type="EMBL" id="CP073041">
    <property type="protein sequence ID" value="UXE61886.1"/>
    <property type="molecule type" value="Genomic_DNA"/>
</dbReference>
<evidence type="ECO:0000313" key="2">
    <source>
        <dbReference type="EMBL" id="UXE61886.1"/>
    </source>
</evidence>
<sequence>MSLSPDLLAQAARYLEQHDETQRIQKLIFCLCKKYWENDPNVLNSIPLQQLLQELVQIRPTKEQLTFSMYKLVKTLNRQGIYTVVAKVILDQMEPIYAERLTEGQVPPNTIDVEVKANSSVTQCGLSPPLSPQTTVLDPNFLAERITQTLAQHSEQVRIKKLMFAVGRGYWENDLNTIDNYGFTHLVADLRKTFPTKGELQFGFNAIVQNINKASLYQAIANLILKQMDCLYEELAEVIDEEENENASTLSTIIRPVENLSIRQSSPSHEATAIIEFPRSNPDESSVTVLESSKGGQSKDAIAIPKDYNLFELRLEIMQNTNPLRAKILLFSICCHPWDNSGQDWSTLRSYGLDDLIEQVILSRQSIGDIDRKLHRQVASLKNSEDYTQSVAALLQTLKSVCPS</sequence>
<accession>A0A977PWA5</accession>
<proteinExistence type="predicted"/>
<dbReference type="KEGG" id="wna:KA717_02855"/>
<dbReference type="Proteomes" id="UP001065613">
    <property type="component" value="Chromosome"/>
</dbReference>
<evidence type="ECO:0000256" key="1">
    <source>
        <dbReference type="SAM" id="Coils"/>
    </source>
</evidence>
<protein>
    <submittedName>
        <fullName evidence="2">Uncharacterized protein</fullName>
    </submittedName>
</protein>
<feature type="coiled-coil region" evidence="1">
    <location>
        <begin position="225"/>
        <end position="252"/>
    </location>
</feature>
<dbReference type="AlphaFoldDB" id="A0A977PWA5"/>
<organism evidence="2">
    <name type="scientific">Woronichinia naegeliana WA131</name>
    <dbReference type="NCBI Taxonomy" id="2824559"/>
    <lineage>
        <taxon>Bacteria</taxon>
        <taxon>Bacillati</taxon>
        <taxon>Cyanobacteriota</taxon>
        <taxon>Cyanophyceae</taxon>
        <taxon>Synechococcales</taxon>
        <taxon>Coelosphaeriaceae</taxon>
        <taxon>Woronichinia</taxon>
    </lineage>
</organism>
<gene>
    <name evidence="2" type="ORF">KA717_02855</name>
</gene>
<reference evidence="2" key="1">
    <citation type="submission" date="2021-04" db="EMBL/GenBank/DDBJ databases">
        <title>Genome sequence of Woronichinia naegeliana from Washington state freshwater lake bloom.</title>
        <authorList>
            <person name="Dreher T.W."/>
        </authorList>
    </citation>
    <scope>NUCLEOTIDE SEQUENCE</scope>
    <source>
        <strain evidence="2">WA131</strain>
    </source>
</reference>